<keyword evidence="11" id="KW-1185">Reference proteome</keyword>
<name>A0AAF3J8X0_9BILA</name>
<dbReference type="FunFam" id="1.25.40.10:FF:000224">
    <property type="entry name" value="DnaJ and TPR domain protein"/>
    <property type="match status" value="1"/>
</dbReference>
<evidence type="ECO:0000256" key="9">
    <source>
        <dbReference type="SAM" id="Phobius"/>
    </source>
</evidence>
<keyword evidence="9" id="KW-1133">Transmembrane helix</keyword>
<dbReference type="Pfam" id="PF13432">
    <property type="entry name" value="TPR_16"/>
    <property type="match status" value="1"/>
</dbReference>
<dbReference type="InterPro" id="IPR051727">
    <property type="entry name" value="DnaJ_C3_Co-chaperones"/>
</dbReference>
<keyword evidence="9" id="KW-0812">Transmembrane</keyword>
<evidence type="ECO:0000256" key="1">
    <source>
        <dbReference type="ARBA" id="ARBA00004319"/>
    </source>
</evidence>
<feature type="repeat" description="TPR" evidence="6">
    <location>
        <begin position="598"/>
        <end position="631"/>
    </location>
</feature>
<comment type="subcellular location">
    <subcellularLocation>
        <location evidence="1">Endoplasmic reticulum lumen</location>
    </subcellularLocation>
</comment>
<evidence type="ECO:0000313" key="11">
    <source>
        <dbReference type="Proteomes" id="UP000887575"/>
    </source>
</evidence>
<dbReference type="Pfam" id="PF13174">
    <property type="entry name" value="TPR_6"/>
    <property type="match status" value="1"/>
</dbReference>
<feature type="domain" description="J" evidence="10">
    <location>
        <begin position="771"/>
        <end position="839"/>
    </location>
</feature>
<dbReference type="PROSITE" id="PS50076">
    <property type="entry name" value="DNAJ_2"/>
    <property type="match status" value="1"/>
</dbReference>
<dbReference type="InterPro" id="IPR001638">
    <property type="entry name" value="Solute-binding_3/MltF_N"/>
</dbReference>
<dbReference type="SMART" id="SM00028">
    <property type="entry name" value="TPR"/>
    <property type="match status" value="6"/>
</dbReference>
<dbReference type="Pfam" id="PF00226">
    <property type="entry name" value="DnaJ"/>
    <property type="match status" value="1"/>
</dbReference>
<dbReference type="Pfam" id="PF13181">
    <property type="entry name" value="TPR_8"/>
    <property type="match status" value="1"/>
</dbReference>
<feature type="repeat" description="TPR" evidence="6">
    <location>
        <begin position="717"/>
        <end position="750"/>
    </location>
</feature>
<protein>
    <recommendedName>
        <fullName evidence="10">J domain-containing protein</fullName>
    </recommendedName>
</protein>
<proteinExistence type="predicted"/>
<evidence type="ECO:0000256" key="5">
    <source>
        <dbReference type="ARBA" id="ARBA00022824"/>
    </source>
</evidence>
<dbReference type="InterPro" id="IPR019734">
    <property type="entry name" value="TPR_rpt"/>
</dbReference>
<accession>A0AAF3J8X0</accession>
<dbReference type="GO" id="GO:0051087">
    <property type="term" value="F:protein-folding chaperone binding"/>
    <property type="evidence" value="ECO:0007669"/>
    <property type="project" value="TreeGrafter"/>
</dbReference>
<feature type="repeat" description="TPR" evidence="6">
    <location>
        <begin position="450"/>
        <end position="483"/>
    </location>
</feature>
<evidence type="ECO:0000313" key="12">
    <source>
        <dbReference type="WBParaSite" id="MBELARI_LOCUS376"/>
    </source>
</evidence>
<dbReference type="FunFam" id="1.10.287.110:FF:000015">
    <property type="entry name" value="dnaJ homolog subfamily C member 3"/>
    <property type="match status" value="1"/>
</dbReference>
<dbReference type="WBParaSite" id="MBELARI_LOCUS376">
    <property type="protein sequence ID" value="MBELARI_LOCUS376"/>
    <property type="gene ID" value="MBELARI_LOCUS376"/>
</dbReference>
<dbReference type="SUPFAM" id="SSF46565">
    <property type="entry name" value="Chaperone J-domain"/>
    <property type="match status" value="1"/>
</dbReference>
<feature type="transmembrane region" description="Helical" evidence="9">
    <location>
        <begin position="147"/>
        <end position="168"/>
    </location>
</feature>
<keyword evidence="2" id="KW-0732">Signal</keyword>
<dbReference type="CDD" id="cd06257">
    <property type="entry name" value="DnaJ"/>
    <property type="match status" value="1"/>
</dbReference>
<evidence type="ECO:0000256" key="8">
    <source>
        <dbReference type="SAM" id="MobiDB-lite"/>
    </source>
</evidence>
<dbReference type="PANTHER" id="PTHR44140">
    <property type="entry name" value="LD25575P"/>
    <property type="match status" value="1"/>
</dbReference>
<keyword evidence="7" id="KW-0175">Coiled coil</keyword>
<dbReference type="GO" id="GO:0005788">
    <property type="term" value="C:endoplasmic reticulum lumen"/>
    <property type="evidence" value="ECO:0007669"/>
    <property type="project" value="UniProtKB-SubCell"/>
</dbReference>
<reference evidence="12" key="1">
    <citation type="submission" date="2024-02" db="UniProtKB">
        <authorList>
            <consortium name="WormBaseParasite"/>
        </authorList>
    </citation>
    <scope>IDENTIFICATION</scope>
</reference>
<keyword evidence="9" id="KW-0472">Membrane</keyword>
<sequence length="884" mass="100658">MLTRDYPSSIRVLFAKNPPDAFDNCGHFPTLQPTVDCPFPGWSVEIFSSLMQALQIKIEPLVFENSPGNVDWGSLQPNNSWSGALGFLQNGTVDAICLQFQRTTNRERDFDFTYPITFIQAEIIVPEVDGSYTLSLLDVFKPFTGEAWLFFGISLIVCLLIFIFVSHVERLIADGKKKDLDLWETTWGILAFQMYQPSPSFQLVSDGGKILYTIFGVVHILLLMGLYQSYLITALLQPGDPYPFRNLEQMSAMIKSKEYQLLESDGGNWVYDEIRTSPIFSSLRQALEKNPAVMLTSDGELVPTAQKGKYVFFSQIDACTSYQLQDYCGFLTVMEDLPQVTSHFLFQKNSSFVEAVNQQIILQQSFIMRTYTKYFDSGFNTGTKHIICPASTIDDITPLALRNCAGIFWLLFIEEVERHLERGKEFLAKAQFADALNSYHAAIELDPTNYQTFYRRATVYLAMGKSKSALPDLDKVVQLKPDFTAARIQRGNVLLKQGELDAAQQDFDSVLSVEPNNNEVAAKVEHINELRQMVSNGEHFLENGEFQEAEHYLSKAIETMMWDGSLYKMRGECYKHLGETQKAIADLRNVAKLFSDSTDVYLDVSKLYYSIGDVEESLNQIRECLKLDADHKKCKDFYKGVKKLAKMREDLNKLVSKQDWMGCLEKGQSILKAETKVPSIQFDVFRQTCKCNLNAGHVREAIQECSEVLKNQDENDVEVLCDRGEAHILNEDWDAAIADFQKALKANEEHKKAREGLQKAERLKKQAGKRDYYKILGVRRNANKREIMKAYRKLAQQWHPDNFQDDEEKKKAQDKFINIAAAKEVLTDEEKRRQFDQGIDPLDPQAQQGGGGHWGHHQGFQHQGFPHGFNPFGDGGGSFKFHFG</sequence>
<dbReference type="Pfam" id="PF00497">
    <property type="entry name" value="SBP_bac_3"/>
    <property type="match status" value="1"/>
</dbReference>
<dbReference type="SMART" id="SM00271">
    <property type="entry name" value="DnaJ"/>
    <property type="match status" value="1"/>
</dbReference>
<keyword evidence="5" id="KW-0256">Endoplasmic reticulum</keyword>
<evidence type="ECO:0000256" key="7">
    <source>
        <dbReference type="SAM" id="Coils"/>
    </source>
</evidence>
<feature type="region of interest" description="Disordered" evidence="8">
    <location>
        <begin position="843"/>
        <end position="863"/>
    </location>
</feature>
<dbReference type="PRINTS" id="PR00625">
    <property type="entry name" value="JDOMAIN"/>
</dbReference>
<dbReference type="Proteomes" id="UP000887575">
    <property type="component" value="Unassembled WGS sequence"/>
</dbReference>
<feature type="repeat" description="TPR" evidence="6">
    <location>
        <begin position="484"/>
        <end position="517"/>
    </location>
</feature>
<dbReference type="GO" id="GO:0051787">
    <property type="term" value="F:misfolded protein binding"/>
    <property type="evidence" value="ECO:0007669"/>
    <property type="project" value="TreeGrafter"/>
</dbReference>
<keyword evidence="3" id="KW-0677">Repeat</keyword>
<evidence type="ECO:0000259" key="10">
    <source>
        <dbReference type="PROSITE" id="PS50076"/>
    </source>
</evidence>
<dbReference type="InterPro" id="IPR036869">
    <property type="entry name" value="J_dom_sf"/>
</dbReference>
<dbReference type="SUPFAM" id="SSF48452">
    <property type="entry name" value="TPR-like"/>
    <property type="match status" value="2"/>
</dbReference>
<dbReference type="InterPro" id="IPR011990">
    <property type="entry name" value="TPR-like_helical_dom_sf"/>
</dbReference>
<dbReference type="PROSITE" id="PS50005">
    <property type="entry name" value="TPR"/>
    <property type="match status" value="5"/>
</dbReference>
<evidence type="ECO:0000256" key="4">
    <source>
        <dbReference type="ARBA" id="ARBA00022803"/>
    </source>
</evidence>
<feature type="coiled-coil region" evidence="7">
    <location>
        <begin position="743"/>
        <end position="770"/>
    </location>
</feature>
<feature type="transmembrane region" description="Helical" evidence="9">
    <location>
        <begin position="210"/>
        <end position="230"/>
    </location>
</feature>
<evidence type="ECO:0000256" key="6">
    <source>
        <dbReference type="PROSITE-ProRule" id="PRU00339"/>
    </source>
</evidence>
<dbReference type="AlphaFoldDB" id="A0AAF3J8X0"/>
<dbReference type="Gene3D" id="1.25.40.10">
    <property type="entry name" value="Tetratricopeptide repeat domain"/>
    <property type="match status" value="1"/>
</dbReference>
<dbReference type="Gene3D" id="3.40.190.10">
    <property type="entry name" value="Periplasmic binding protein-like II"/>
    <property type="match status" value="3"/>
</dbReference>
<dbReference type="Pfam" id="PF14559">
    <property type="entry name" value="TPR_19"/>
    <property type="match status" value="1"/>
</dbReference>
<evidence type="ECO:0000256" key="3">
    <source>
        <dbReference type="ARBA" id="ARBA00022737"/>
    </source>
</evidence>
<dbReference type="PANTHER" id="PTHR44140:SF2">
    <property type="entry name" value="LD25575P"/>
    <property type="match status" value="1"/>
</dbReference>
<dbReference type="Gene3D" id="1.10.287.110">
    <property type="entry name" value="DnaJ domain"/>
    <property type="match status" value="1"/>
</dbReference>
<organism evidence="11 12">
    <name type="scientific">Mesorhabditis belari</name>
    <dbReference type="NCBI Taxonomy" id="2138241"/>
    <lineage>
        <taxon>Eukaryota</taxon>
        <taxon>Metazoa</taxon>
        <taxon>Ecdysozoa</taxon>
        <taxon>Nematoda</taxon>
        <taxon>Chromadorea</taxon>
        <taxon>Rhabditida</taxon>
        <taxon>Rhabditina</taxon>
        <taxon>Rhabditomorpha</taxon>
        <taxon>Rhabditoidea</taxon>
        <taxon>Rhabditidae</taxon>
        <taxon>Mesorhabditinae</taxon>
        <taxon>Mesorhabditis</taxon>
    </lineage>
</organism>
<dbReference type="SUPFAM" id="SSF53850">
    <property type="entry name" value="Periplasmic binding protein-like II"/>
    <property type="match status" value="1"/>
</dbReference>
<dbReference type="GO" id="GO:0034975">
    <property type="term" value="P:protein folding in endoplasmic reticulum"/>
    <property type="evidence" value="ECO:0007669"/>
    <property type="project" value="TreeGrafter"/>
</dbReference>
<keyword evidence="4 6" id="KW-0802">TPR repeat</keyword>
<evidence type="ECO:0000256" key="2">
    <source>
        <dbReference type="ARBA" id="ARBA00022729"/>
    </source>
</evidence>
<dbReference type="InterPro" id="IPR001623">
    <property type="entry name" value="DnaJ_domain"/>
</dbReference>
<feature type="repeat" description="TPR" evidence="6">
    <location>
        <begin position="416"/>
        <end position="449"/>
    </location>
</feature>